<dbReference type="GeneID" id="57366389"/>
<dbReference type="AlphaFoldDB" id="A0AAP3U350"/>
<dbReference type="RefSeq" id="WP_036685148.1">
    <property type="nucleotide sequence ID" value="NZ_CP018763.1"/>
</dbReference>
<dbReference type="InterPro" id="IPR007168">
    <property type="entry name" value="Phageshock_PspC_N"/>
</dbReference>
<dbReference type="InterPro" id="IPR052027">
    <property type="entry name" value="PspC"/>
</dbReference>
<dbReference type="Proteomes" id="UP001280897">
    <property type="component" value="Unassembled WGS sequence"/>
</dbReference>
<evidence type="ECO:0000256" key="6">
    <source>
        <dbReference type="SAM" id="Phobius"/>
    </source>
</evidence>
<dbReference type="PANTHER" id="PTHR33885:SF3">
    <property type="entry name" value="PHAGE SHOCK PROTEIN C"/>
    <property type="match status" value="1"/>
</dbReference>
<evidence type="ECO:0000259" key="7">
    <source>
        <dbReference type="Pfam" id="PF04024"/>
    </source>
</evidence>
<evidence type="ECO:0000256" key="5">
    <source>
        <dbReference type="ARBA" id="ARBA00023136"/>
    </source>
</evidence>
<sequence>MKINIHRSANNRLLAGVLGGLSEHYGWNASHVRIIYLLVSFTPIFPGIIVYLILWLLMENPVDYSKKRKIIN</sequence>
<evidence type="ECO:0000256" key="2">
    <source>
        <dbReference type="ARBA" id="ARBA00022475"/>
    </source>
</evidence>
<organism evidence="8 9">
    <name type="scientific">Pediococcus acidilactici</name>
    <dbReference type="NCBI Taxonomy" id="1254"/>
    <lineage>
        <taxon>Bacteria</taxon>
        <taxon>Bacillati</taxon>
        <taxon>Bacillota</taxon>
        <taxon>Bacilli</taxon>
        <taxon>Lactobacillales</taxon>
        <taxon>Lactobacillaceae</taxon>
        <taxon>Pediococcus</taxon>
        <taxon>Pediococcus acidilactici group</taxon>
    </lineage>
</organism>
<reference evidence="8" key="1">
    <citation type="journal article" date="2023" name="PeerJ">
        <title>Selection and evaluation of lactic acid bacteria from chicken feces in Thailand as potential probiotics.</title>
        <authorList>
            <person name="Khurajog B."/>
            <person name="Disastra Y."/>
            <person name="Lawwyne L.D."/>
            <person name="Sirichokchatchawan W."/>
            <person name="Niyomtham W."/>
            <person name="Yindee J."/>
            <person name="Hampson D.J."/>
            <person name="Prapasarakul N."/>
        </authorList>
    </citation>
    <scope>NUCLEOTIDE SEQUENCE</scope>
    <source>
        <strain evidence="8">BF9</strain>
    </source>
</reference>
<keyword evidence="4 6" id="KW-1133">Transmembrane helix</keyword>
<accession>A0AAP3U350</accession>
<evidence type="ECO:0000256" key="4">
    <source>
        <dbReference type="ARBA" id="ARBA00022989"/>
    </source>
</evidence>
<evidence type="ECO:0000313" key="8">
    <source>
        <dbReference type="EMBL" id="MDV2621594.1"/>
    </source>
</evidence>
<name>A0AAP3U350_PEDAC</name>
<reference evidence="8" key="2">
    <citation type="submission" date="2023-10" db="EMBL/GenBank/DDBJ databases">
        <authorList>
            <person name="Khurajog B."/>
        </authorList>
    </citation>
    <scope>NUCLEOTIDE SEQUENCE</scope>
    <source>
        <strain evidence="8">BF9</strain>
    </source>
</reference>
<evidence type="ECO:0000256" key="3">
    <source>
        <dbReference type="ARBA" id="ARBA00022692"/>
    </source>
</evidence>
<keyword evidence="5 6" id="KW-0472">Membrane</keyword>
<proteinExistence type="predicted"/>
<keyword evidence="3 6" id="KW-0812">Transmembrane</keyword>
<gene>
    <name evidence="8" type="ORF">R0G89_07575</name>
</gene>
<dbReference type="PANTHER" id="PTHR33885">
    <property type="entry name" value="PHAGE SHOCK PROTEIN C"/>
    <property type="match status" value="1"/>
</dbReference>
<evidence type="ECO:0000256" key="1">
    <source>
        <dbReference type="ARBA" id="ARBA00004162"/>
    </source>
</evidence>
<keyword evidence="2" id="KW-1003">Cell membrane</keyword>
<dbReference type="Pfam" id="PF04024">
    <property type="entry name" value="PspC"/>
    <property type="match status" value="1"/>
</dbReference>
<feature type="domain" description="Phage shock protein PspC N-terminal" evidence="7">
    <location>
        <begin position="6"/>
        <end position="59"/>
    </location>
</feature>
<comment type="caution">
    <text evidence="8">The sequence shown here is derived from an EMBL/GenBank/DDBJ whole genome shotgun (WGS) entry which is preliminary data.</text>
</comment>
<evidence type="ECO:0000313" key="9">
    <source>
        <dbReference type="Proteomes" id="UP001280897"/>
    </source>
</evidence>
<protein>
    <submittedName>
        <fullName evidence="8">PspC domain-containing protein</fullName>
    </submittedName>
</protein>
<feature type="transmembrane region" description="Helical" evidence="6">
    <location>
        <begin position="34"/>
        <end position="58"/>
    </location>
</feature>
<dbReference type="EMBL" id="JAWJAV010000004">
    <property type="protein sequence ID" value="MDV2621594.1"/>
    <property type="molecule type" value="Genomic_DNA"/>
</dbReference>
<comment type="subcellular location">
    <subcellularLocation>
        <location evidence="1">Cell membrane</location>
        <topology evidence="1">Single-pass membrane protein</topology>
    </subcellularLocation>
</comment>
<dbReference type="GO" id="GO:0005886">
    <property type="term" value="C:plasma membrane"/>
    <property type="evidence" value="ECO:0007669"/>
    <property type="project" value="UniProtKB-SubCell"/>
</dbReference>